<proteinExistence type="predicted"/>
<dbReference type="Proteomes" id="UP000271374">
    <property type="component" value="Unassembled WGS sequence"/>
</dbReference>
<evidence type="ECO:0000313" key="1">
    <source>
        <dbReference type="EMBL" id="RTR26540.1"/>
    </source>
</evidence>
<accession>A0A3S0KGX5</accession>
<keyword evidence="2" id="KW-1185">Reference proteome</keyword>
<reference evidence="1 2" key="1">
    <citation type="submission" date="2018-12" db="EMBL/GenBank/DDBJ databases">
        <title>Bacillus yapensis draft genome sequence.</title>
        <authorList>
            <person name="Yu L."/>
            <person name="Xu X."/>
            <person name="Tang X."/>
        </authorList>
    </citation>
    <scope>NUCLEOTIDE SEQUENCE [LARGE SCALE GENOMIC DNA]</scope>
    <source>
        <strain evidence="1 2">XXST-01</strain>
    </source>
</reference>
<dbReference type="EMBL" id="RXNT01000023">
    <property type="protein sequence ID" value="RTR26540.1"/>
    <property type="molecule type" value="Genomic_DNA"/>
</dbReference>
<protein>
    <recommendedName>
        <fullName evidence="3">DUF2187 domain-containing protein</fullName>
    </recommendedName>
</protein>
<sequence length="59" mass="6947">MDFKIGETLKFEEICVKVVEIKEDAIVFEVLSTGHEEDEGKLMEVPMWYIQSNKDQIKR</sequence>
<evidence type="ECO:0000313" key="2">
    <source>
        <dbReference type="Proteomes" id="UP000271374"/>
    </source>
</evidence>
<name>A0A3S0KGX5_9BACI</name>
<comment type="caution">
    <text evidence="1">The sequence shown here is derived from an EMBL/GenBank/DDBJ whole genome shotgun (WGS) entry which is preliminary data.</text>
</comment>
<dbReference type="RefSeq" id="WP_126410719.1">
    <property type="nucleotide sequence ID" value="NZ_RXNT01000023.1"/>
</dbReference>
<dbReference type="AlphaFoldDB" id="A0A3S0KGX5"/>
<organism evidence="1 2">
    <name type="scientific">Bacillus yapensis</name>
    <dbReference type="NCBI Taxonomy" id="2492960"/>
    <lineage>
        <taxon>Bacteria</taxon>
        <taxon>Bacillati</taxon>
        <taxon>Bacillota</taxon>
        <taxon>Bacilli</taxon>
        <taxon>Bacillales</taxon>
        <taxon>Bacillaceae</taxon>
        <taxon>Bacillus</taxon>
    </lineage>
</organism>
<evidence type="ECO:0008006" key="3">
    <source>
        <dbReference type="Google" id="ProtNLM"/>
    </source>
</evidence>
<gene>
    <name evidence="1" type="ORF">EKG37_20935</name>
</gene>
<dbReference type="OrthoDB" id="2920690at2"/>